<dbReference type="AlphaFoldDB" id="G3MT38"/>
<evidence type="ECO:0000313" key="2">
    <source>
        <dbReference type="EMBL" id="AEO36656.1"/>
    </source>
</evidence>
<dbReference type="EMBL" id="JO845039">
    <property type="protein sequence ID" value="AEO36656.1"/>
    <property type="molecule type" value="mRNA"/>
</dbReference>
<evidence type="ECO:0000256" key="1">
    <source>
        <dbReference type="SAM" id="MobiDB-lite"/>
    </source>
</evidence>
<dbReference type="Gene3D" id="2.10.80.10">
    <property type="entry name" value="Lipase, subunit A"/>
    <property type="match status" value="1"/>
</dbReference>
<protein>
    <recommendedName>
        <fullName evidence="3">Prokineticin domain-containing protein</fullName>
    </recommendedName>
</protein>
<sequence length="205" mass="23096">MSGRVLLLDRKKMEHLVKRKPRTGESCSNDGQIKGNMYNSQCPCFYRTDICTDGVCVASSSVRTAFKRSKRDNSQSRYRSPAQHDMEQKRVQFTLPPTLKKGSDKEWSSGVQQKKGQGAACTDSNECEDWLCCLRQSNGNSCQLKPLTGQQCRRDGQLKGNLYADYCPCRSGEDMCQSGICVSSAADIASSRRQKRSVQNNRRHY</sequence>
<name>G3MT38_AMBMU</name>
<evidence type="ECO:0008006" key="3">
    <source>
        <dbReference type="Google" id="ProtNLM"/>
    </source>
</evidence>
<organism evidence="2">
    <name type="scientific">Amblyomma maculatum</name>
    <name type="common">Gulf Coast tick</name>
    <dbReference type="NCBI Taxonomy" id="34609"/>
    <lineage>
        <taxon>Eukaryota</taxon>
        <taxon>Metazoa</taxon>
        <taxon>Ecdysozoa</taxon>
        <taxon>Arthropoda</taxon>
        <taxon>Chelicerata</taxon>
        <taxon>Arachnida</taxon>
        <taxon>Acari</taxon>
        <taxon>Parasitiformes</taxon>
        <taxon>Ixodida</taxon>
        <taxon>Ixodoidea</taxon>
        <taxon>Ixodidae</taxon>
        <taxon>Amblyomminae</taxon>
        <taxon>Amblyomma</taxon>
    </lineage>
</organism>
<accession>G3MT38</accession>
<feature type="region of interest" description="Disordered" evidence="1">
    <location>
        <begin position="67"/>
        <end position="91"/>
    </location>
</feature>
<proteinExistence type="evidence at transcript level"/>
<reference evidence="2" key="1">
    <citation type="journal article" date="2011" name="PLoS ONE">
        <title>A deep insight into the sialotranscriptome of the gulf coast tick, Amblyomma maculatum.</title>
        <authorList>
            <person name="Karim S."/>
            <person name="Singh P."/>
            <person name="Ribeiro J.M."/>
        </authorList>
    </citation>
    <scope>NUCLEOTIDE SEQUENCE</scope>
    <source>
        <tissue evidence="2">Salivary gland</tissue>
    </source>
</reference>